<gene>
    <name evidence="1" type="ORF">N0D28_06235</name>
</gene>
<dbReference type="Proteomes" id="UP001060261">
    <property type="component" value="Chromosome"/>
</dbReference>
<reference evidence="1" key="1">
    <citation type="submission" date="2022-09" db="EMBL/GenBank/DDBJ databases">
        <title>genome sequence of Deinococcus rubellus.</title>
        <authorList>
            <person name="Srinivasan S."/>
        </authorList>
    </citation>
    <scope>NUCLEOTIDE SEQUENCE</scope>
    <source>
        <strain evidence="1">Ant6</strain>
    </source>
</reference>
<evidence type="ECO:0000313" key="1">
    <source>
        <dbReference type="EMBL" id="UWX65249.1"/>
    </source>
</evidence>
<proteinExistence type="predicted"/>
<evidence type="ECO:0000313" key="2">
    <source>
        <dbReference type="Proteomes" id="UP001060261"/>
    </source>
</evidence>
<dbReference type="RefSeq" id="WP_260561505.1">
    <property type="nucleotide sequence ID" value="NZ_BAABEC010000192.1"/>
</dbReference>
<name>A0ABY5YJF6_9DEIO</name>
<keyword evidence="2" id="KW-1185">Reference proteome</keyword>
<organism evidence="1 2">
    <name type="scientific">Deinococcus rubellus</name>
    <dbReference type="NCBI Taxonomy" id="1889240"/>
    <lineage>
        <taxon>Bacteria</taxon>
        <taxon>Thermotogati</taxon>
        <taxon>Deinococcota</taxon>
        <taxon>Deinococci</taxon>
        <taxon>Deinococcales</taxon>
        <taxon>Deinococcaceae</taxon>
        <taxon>Deinococcus</taxon>
    </lineage>
</organism>
<accession>A0ABY5YJF6</accession>
<protein>
    <submittedName>
        <fullName evidence="1">Uncharacterized protein</fullName>
    </submittedName>
</protein>
<dbReference type="EMBL" id="CP104213">
    <property type="protein sequence ID" value="UWX65249.1"/>
    <property type="molecule type" value="Genomic_DNA"/>
</dbReference>
<sequence>MALALLGTTLLLGACGSITVNPPPATQPTAISGMLVPFAAGSADTIQQQLTGLSAPIASNGNFDLGLPSTAIMNGTYGNLLNDANSTFGLCTTNNVTAPSGFKSIAFTTLDSMKGMTFVAENLSPLPSGNAVSYKAWWFATVAGTVTVNNTGCIGFGSINQSLVFKQGWNVMDVTVNGANTTIALAANQTPGRLTWKNKNDVQSLASQALNPYLFNPWAALRQ</sequence>